<keyword evidence="4" id="KW-0325">Glycoprotein</keyword>
<comment type="caution">
    <text evidence="7">The sequence shown here is derived from an EMBL/GenBank/DDBJ whole genome shotgun (WGS) entry which is preliminary data.</text>
</comment>
<dbReference type="Pfam" id="PF03767">
    <property type="entry name" value="Acid_phosphat_B"/>
    <property type="match status" value="1"/>
</dbReference>
<dbReference type="PANTHER" id="PTHR31284:SF19">
    <property type="entry name" value="VEGETATIVE STORAGE PROTEIN 1-RELATED"/>
    <property type="match status" value="1"/>
</dbReference>
<evidence type="ECO:0000256" key="1">
    <source>
        <dbReference type="ARBA" id="ARBA00002410"/>
    </source>
</evidence>
<reference evidence="8" key="1">
    <citation type="journal article" date="2016" name="Proc. Natl. Acad. Sci. U.S.A.">
        <title>Chromosome-level assembly of Arabidopsis thaliana Ler reveals the extent of translocation and inversion polymorphisms.</title>
        <authorList>
            <person name="Zapata L."/>
            <person name="Ding J."/>
            <person name="Willing E.M."/>
            <person name="Hartwig B."/>
            <person name="Bezdan D."/>
            <person name="Jiao W.B."/>
            <person name="Patel V."/>
            <person name="Velikkakam James G."/>
            <person name="Koornneef M."/>
            <person name="Ossowski S."/>
            <person name="Schneeberger K."/>
        </authorList>
    </citation>
    <scope>NUCLEOTIDE SEQUENCE [LARGE SCALE GENOMIC DNA]</scope>
    <source>
        <strain evidence="8">cv. Landsberg erecta</strain>
    </source>
</reference>
<dbReference type="ExpressionAtlas" id="A0A178UP19">
    <property type="expression patterns" value="baseline and differential"/>
</dbReference>
<dbReference type="CDD" id="cd07535">
    <property type="entry name" value="HAD_VSP"/>
    <property type="match status" value="1"/>
</dbReference>
<dbReference type="NCBIfam" id="TIGR01675">
    <property type="entry name" value="plant-AP"/>
    <property type="match status" value="1"/>
</dbReference>
<dbReference type="PIRSF" id="PIRSF002674">
    <property type="entry name" value="VSP"/>
    <property type="match status" value="1"/>
</dbReference>
<keyword evidence="2 6" id="KW-0732">Signal</keyword>
<dbReference type="GO" id="GO:0045735">
    <property type="term" value="F:nutrient reservoir activity"/>
    <property type="evidence" value="ECO:0007669"/>
    <property type="project" value="UniProtKB-UniRule"/>
</dbReference>
<dbReference type="InterPro" id="IPR010028">
    <property type="entry name" value="Acid_phosphatase_pln"/>
</dbReference>
<dbReference type="Gene3D" id="3.40.50.1000">
    <property type="entry name" value="HAD superfamily/HAD-like"/>
    <property type="match status" value="1"/>
</dbReference>
<dbReference type="Proteomes" id="UP000078284">
    <property type="component" value="Chromosome 5"/>
</dbReference>
<keyword evidence="3 5" id="KW-0758">Storage protein</keyword>
<dbReference type="AlphaFoldDB" id="A0A178UP19"/>
<organism evidence="7 8">
    <name type="scientific">Arabidopsis thaliana</name>
    <name type="common">Mouse-ear cress</name>
    <dbReference type="NCBI Taxonomy" id="3702"/>
    <lineage>
        <taxon>Eukaryota</taxon>
        <taxon>Viridiplantae</taxon>
        <taxon>Streptophyta</taxon>
        <taxon>Embryophyta</taxon>
        <taxon>Tracheophyta</taxon>
        <taxon>Spermatophyta</taxon>
        <taxon>Magnoliopsida</taxon>
        <taxon>eudicotyledons</taxon>
        <taxon>Gunneridae</taxon>
        <taxon>Pentapetalae</taxon>
        <taxon>rosids</taxon>
        <taxon>malvids</taxon>
        <taxon>Brassicales</taxon>
        <taxon>Brassicaceae</taxon>
        <taxon>Camelineae</taxon>
        <taxon>Arabidopsis</taxon>
    </lineage>
</organism>
<accession>A0A178UP19</accession>
<dbReference type="GO" id="GO:0003993">
    <property type="term" value="F:acid phosphatase activity"/>
    <property type="evidence" value="ECO:0007669"/>
    <property type="project" value="InterPro"/>
</dbReference>
<dbReference type="PANTHER" id="PTHR31284">
    <property type="entry name" value="ACID PHOSPHATASE-LIKE PROTEIN"/>
    <property type="match status" value="1"/>
</dbReference>
<proteinExistence type="inferred from homology"/>
<feature type="signal peptide" evidence="6">
    <location>
        <begin position="1"/>
        <end position="21"/>
    </location>
</feature>
<dbReference type="InterPro" id="IPR023214">
    <property type="entry name" value="HAD_sf"/>
</dbReference>
<evidence type="ECO:0000256" key="6">
    <source>
        <dbReference type="SAM" id="SignalP"/>
    </source>
</evidence>
<evidence type="ECO:0000256" key="5">
    <source>
        <dbReference type="PIRNR" id="PIRNR002674"/>
    </source>
</evidence>
<name>A0A178UP19_ARATH</name>
<protein>
    <submittedName>
        <fullName evidence="7">VSP1</fullName>
    </submittedName>
</protein>
<feature type="chain" id="PRO_5008094152" evidence="6">
    <location>
        <begin position="22"/>
        <end position="270"/>
    </location>
</feature>
<evidence type="ECO:0000313" key="7">
    <source>
        <dbReference type="EMBL" id="OAO94834.1"/>
    </source>
</evidence>
<evidence type="ECO:0000313" key="8">
    <source>
        <dbReference type="Proteomes" id="UP000078284"/>
    </source>
</evidence>
<sequence>MKILSLSLLLLLAATVSHVQSSASVPGLIELLESNTIFGNEAELLEKEGLSINYPNCRSWHLGVETSNIINFDTVPANCKAYVEDYLITSKQYQYDSKTVNKEAYFYAKGLALKNDTINVWIFDLDDTLLSSIPYYAKYGYGTENTAPGAYWSWLESGESTPGLPETLHLYENLLELGIEPIIISDRWKKLSEVTVENLKAVGVTKWKHLILKPNGSKLTQVVYKSKVRNSLVKKGYNIVGNIGDQWADLVEDTPGRVFKLPNPLYYVPS</sequence>
<dbReference type="InterPro" id="IPR014403">
    <property type="entry name" value="APS1/VSP"/>
</dbReference>
<dbReference type="SUPFAM" id="SSF56784">
    <property type="entry name" value="HAD-like"/>
    <property type="match status" value="1"/>
</dbReference>
<dbReference type="InterPro" id="IPR036412">
    <property type="entry name" value="HAD-like_sf"/>
</dbReference>
<comment type="similarity">
    <text evidence="5">Belongs to the APS1/VSP family.</text>
</comment>
<evidence type="ECO:0000256" key="3">
    <source>
        <dbReference type="ARBA" id="ARBA00022761"/>
    </source>
</evidence>
<dbReference type="InterPro" id="IPR005519">
    <property type="entry name" value="Acid_phosphat_B-like"/>
</dbReference>
<gene>
    <name evidence="7" type="ordered locus">AXX17_At5g24670</name>
</gene>
<comment type="function">
    <text evidence="1 5">May function as somatic storage protein during early seedling development.</text>
</comment>
<evidence type="ECO:0000256" key="2">
    <source>
        <dbReference type="ARBA" id="ARBA00022729"/>
    </source>
</evidence>
<evidence type="ECO:0000256" key="4">
    <source>
        <dbReference type="ARBA" id="ARBA00023180"/>
    </source>
</evidence>
<dbReference type="EMBL" id="LUHQ01000005">
    <property type="protein sequence ID" value="OAO94834.1"/>
    <property type="molecule type" value="Genomic_DNA"/>
</dbReference>